<dbReference type="RefSeq" id="WP_148376048.1">
    <property type="nucleotide sequence ID" value="NZ_VSIY01000003.1"/>
</dbReference>
<dbReference type="Gene3D" id="3.40.920.10">
    <property type="entry name" value="Pyruvate-ferredoxin oxidoreductase, PFOR, domain III"/>
    <property type="match status" value="1"/>
</dbReference>
<dbReference type="InterPro" id="IPR019752">
    <property type="entry name" value="Pyrv/ketoisovalerate_OxRed_cat"/>
</dbReference>
<comment type="caution">
    <text evidence="3">The sequence shown here is derived from an EMBL/GenBank/DDBJ whole genome shotgun (WGS) entry which is preliminary data.</text>
</comment>
<dbReference type="GO" id="GO:0016625">
    <property type="term" value="F:oxidoreductase activity, acting on the aldehyde or oxo group of donors, iron-sulfur protein as acceptor"/>
    <property type="evidence" value="ECO:0007669"/>
    <property type="project" value="InterPro"/>
</dbReference>
<dbReference type="InterPro" id="IPR011894">
    <property type="entry name" value="PorC_KorC"/>
</dbReference>
<keyword evidence="3" id="KW-0670">Pyruvate</keyword>
<evidence type="ECO:0000256" key="1">
    <source>
        <dbReference type="ARBA" id="ARBA00023002"/>
    </source>
</evidence>
<accession>A0A5D0RQL4</accession>
<dbReference type="Proteomes" id="UP000322080">
    <property type="component" value="Unassembled WGS sequence"/>
</dbReference>
<gene>
    <name evidence="3" type="ORF">FVF75_01875</name>
</gene>
<protein>
    <submittedName>
        <fullName evidence="3">Pyruvate oxidoreductase subunit gamma</fullName>
    </submittedName>
</protein>
<dbReference type="SUPFAM" id="SSF53323">
    <property type="entry name" value="Pyruvate-ferredoxin oxidoreductase, PFOR, domain III"/>
    <property type="match status" value="1"/>
</dbReference>
<reference evidence="3 4" key="1">
    <citation type="submission" date="2019-08" db="EMBL/GenBank/DDBJ databases">
        <title>Identification of a novel species of the genus Boseongicola.</title>
        <authorList>
            <person name="Zhang X.-Q."/>
        </authorList>
    </citation>
    <scope>NUCLEOTIDE SEQUENCE [LARGE SCALE GENOMIC DNA]</scope>
    <source>
        <strain evidence="3 4">HY14</strain>
    </source>
</reference>
<dbReference type="EMBL" id="VSIY01000003">
    <property type="protein sequence ID" value="TYB82958.1"/>
    <property type="molecule type" value="Genomic_DNA"/>
</dbReference>
<dbReference type="Pfam" id="PF01558">
    <property type="entry name" value="POR"/>
    <property type="match status" value="1"/>
</dbReference>
<dbReference type="PANTHER" id="PTHR43366">
    <property type="entry name" value="PYRUVATE SYNTHASE SUBUNIT PORC"/>
    <property type="match status" value="1"/>
</dbReference>
<dbReference type="AlphaFoldDB" id="A0A5D0RQL4"/>
<evidence type="ECO:0000313" key="3">
    <source>
        <dbReference type="EMBL" id="TYB82958.1"/>
    </source>
</evidence>
<keyword evidence="1" id="KW-0560">Oxidoreductase</keyword>
<dbReference type="NCBIfam" id="TIGR02175">
    <property type="entry name" value="PorC_KorC"/>
    <property type="match status" value="1"/>
</dbReference>
<dbReference type="InterPro" id="IPR002869">
    <property type="entry name" value="Pyrv_flavodox_OxRed_cen"/>
</dbReference>
<dbReference type="PANTHER" id="PTHR43366:SF1">
    <property type="entry name" value="PYRUVATE SYNTHASE SUBUNIT PORC"/>
    <property type="match status" value="1"/>
</dbReference>
<feature type="domain" description="Pyruvate/ketoisovalerate oxidoreductase catalytic" evidence="2">
    <location>
        <begin position="10"/>
        <end position="174"/>
    </location>
</feature>
<name>A0A5D0RQL4_9RHOB</name>
<evidence type="ECO:0000313" key="4">
    <source>
        <dbReference type="Proteomes" id="UP000322080"/>
    </source>
</evidence>
<keyword evidence="4" id="KW-1185">Reference proteome</keyword>
<organism evidence="3 4">
    <name type="scientific">Maritimibacter fusiformis</name>
    <dbReference type="NCBI Taxonomy" id="2603819"/>
    <lineage>
        <taxon>Bacteria</taxon>
        <taxon>Pseudomonadati</taxon>
        <taxon>Pseudomonadota</taxon>
        <taxon>Alphaproteobacteria</taxon>
        <taxon>Rhodobacterales</taxon>
        <taxon>Roseobacteraceae</taxon>
        <taxon>Maritimibacter</taxon>
    </lineage>
</organism>
<proteinExistence type="predicted"/>
<evidence type="ECO:0000259" key="2">
    <source>
        <dbReference type="Pfam" id="PF01558"/>
    </source>
</evidence>
<sequence length="189" mass="19768">MIEYRIHGRGGQGSVAAAYLLAGAAFEAGFTCQAFPAFGAERRGAPVTAFVRIDDRPITLRSQVRAPDYLVVQDDTLLLDPALTSGLKPGGAMLVNSRKPTDEIAANFDTRVVAVPATEMAQEAIGKPIPNTALLAALLALTGDLPQEALAAALKSRFHGDTLARNLTLIARAAASVEAGAWQKEASDA</sequence>
<dbReference type="InterPro" id="IPR051626">
    <property type="entry name" value="Oxidoreductase_gamma_subunit"/>
</dbReference>